<feature type="binding site" evidence="10">
    <location>
        <position position="264"/>
    </location>
    <ligand>
        <name>glycerol</name>
        <dbReference type="ChEBI" id="CHEBI:17754"/>
    </ligand>
</feature>
<dbReference type="SUPFAM" id="SSF56796">
    <property type="entry name" value="Dehydroquinate synthase-like"/>
    <property type="match status" value="1"/>
</dbReference>
<dbReference type="PANTHER" id="PTHR43616:SF5">
    <property type="entry name" value="GLYCEROL DEHYDROGENASE 1"/>
    <property type="match status" value="1"/>
</dbReference>
<evidence type="ECO:0000256" key="4">
    <source>
        <dbReference type="ARBA" id="ARBA00022857"/>
    </source>
</evidence>
<keyword evidence="1" id="KW-0963">Cytoplasm</keyword>
<feature type="binding site" evidence="10">
    <location>
        <position position="170"/>
    </location>
    <ligand>
        <name>glycerol</name>
        <dbReference type="ChEBI" id="CHEBI:17754"/>
    </ligand>
</feature>
<dbReference type="Pfam" id="PF13685">
    <property type="entry name" value="Fe-ADH_2"/>
    <property type="match status" value="1"/>
</dbReference>
<organism evidence="13 14">
    <name type="scientific">Micromonospora citrea</name>
    <dbReference type="NCBI Taxonomy" id="47855"/>
    <lineage>
        <taxon>Bacteria</taxon>
        <taxon>Bacillati</taxon>
        <taxon>Actinomycetota</taxon>
        <taxon>Actinomycetes</taxon>
        <taxon>Micromonosporales</taxon>
        <taxon>Micromonosporaceae</taxon>
        <taxon>Micromonospora</taxon>
    </lineage>
</organism>
<reference evidence="14" key="1">
    <citation type="submission" date="2016-06" db="EMBL/GenBank/DDBJ databases">
        <authorList>
            <person name="Varghese N."/>
            <person name="Submissions Spin"/>
        </authorList>
    </citation>
    <scope>NUCLEOTIDE SEQUENCE [LARGE SCALE GENOMIC DNA]</scope>
    <source>
        <strain evidence="14">DSM 43903</strain>
    </source>
</reference>
<evidence type="ECO:0000256" key="1">
    <source>
        <dbReference type="ARBA" id="ARBA00022490"/>
    </source>
</evidence>
<feature type="binding site" evidence="12">
    <location>
        <position position="127"/>
    </location>
    <ligand>
        <name>NAD(+)</name>
        <dbReference type="ChEBI" id="CHEBI:57540"/>
    </ligand>
</feature>
<keyword evidence="9" id="KW-1208">Phospholipid metabolism</keyword>
<dbReference type="AlphaFoldDB" id="A0A1C6V4M4"/>
<sequence>MPLLARTVNTPLAIEVRRGAVADLGPLLADRRISAGGDVAVVVGPGQGERIVELCRPSLGSADVFTVVGGSLDSANELGDQLRRRNYDAVVGIGGGKTIDTAKYAATRYGIPMVTVATSLANDGIASPVASLTHEGGKGSYGVHIPIAVMVDLDFVENGPDRQTQAGIGDAVSNLSACADWELAHQVRGEPIDGLAVTLARTGAEALINHPGKITDDGFLTTLAEALILGGISMSICGSSRPASGGDHEISHAIDRLFPGTGSHGEQAGVGALFCTFLRGDLERFGQLARCLHRHGLPTGPAGLGLTDEQFAEAVEFAPRTRPDRYTVLEHLAMSPTEIRERLADYAGAIRDHLG</sequence>
<dbReference type="InterPro" id="IPR016205">
    <property type="entry name" value="Glycerol_DH"/>
</dbReference>
<keyword evidence="7" id="KW-0443">Lipid metabolism</keyword>
<dbReference type="EMBL" id="FMHZ01000002">
    <property type="protein sequence ID" value="SCL61208.1"/>
    <property type="molecule type" value="Genomic_DNA"/>
</dbReference>
<evidence type="ECO:0000256" key="8">
    <source>
        <dbReference type="ARBA" id="ARBA00023209"/>
    </source>
</evidence>
<evidence type="ECO:0000256" key="7">
    <source>
        <dbReference type="ARBA" id="ARBA00023098"/>
    </source>
</evidence>
<evidence type="ECO:0000313" key="14">
    <source>
        <dbReference type="Proteomes" id="UP000199001"/>
    </source>
</evidence>
<evidence type="ECO:0000256" key="9">
    <source>
        <dbReference type="ARBA" id="ARBA00023264"/>
    </source>
</evidence>
<comment type="cofactor">
    <cofactor evidence="10">
        <name>Zn(2+)</name>
        <dbReference type="ChEBI" id="CHEBI:29105"/>
    </cofactor>
    <text evidence="10">Binds 1 zinc ion per subunit.</text>
</comment>
<evidence type="ECO:0000256" key="11">
    <source>
        <dbReference type="PIRSR" id="PIRSR000112-2"/>
    </source>
</evidence>
<feature type="binding site" evidence="12">
    <location>
        <begin position="96"/>
        <end position="100"/>
    </location>
    <ligand>
        <name>NAD(+)</name>
        <dbReference type="ChEBI" id="CHEBI:57540"/>
    </ligand>
</feature>
<gene>
    <name evidence="13" type="ORF">GA0070606_3401</name>
</gene>
<protein>
    <submittedName>
        <fullName evidence="13">Glycerol-1-phosphate dehydrogenase [NAD(P)+]</fullName>
    </submittedName>
</protein>
<keyword evidence="6 12" id="KW-0520">NAD</keyword>
<feature type="binding site" evidence="10">
    <location>
        <position position="248"/>
    </location>
    <ligand>
        <name>glycerol</name>
        <dbReference type="ChEBI" id="CHEBI:17754"/>
    </ligand>
</feature>
<dbReference type="OrthoDB" id="5198708at2"/>
<evidence type="ECO:0000313" key="13">
    <source>
        <dbReference type="EMBL" id="SCL61208.1"/>
    </source>
</evidence>
<keyword evidence="3 10" id="KW-0479">Metal-binding</keyword>
<dbReference type="InterPro" id="IPR032837">
    <property type="entry name" value="G1PDH"/>
</dbReference>
<dbReference type="RefSeq" id="WP_091100886.1">
    <property type="nucleotide sequence ID" value="NZ_FMHZ01000002.1"/>
</dbReference>
<dbReference type="STRING" id="47855.GA0070606_3401"/>
<name>A0A1C6V4M4_9ACTN</name>
<evidence type="ECO:0000256" key="12">
    <source>
        <dbReference type="PIRSR" id="PIRSR000112-3"/>
    </source>
</evidence>
<proteinExistence type="predicted"/>
<accession>A0A1C6V4M4</accession>
<feature type="binding site" evidence="11">
    <location>
        <position position="123"/>
    </location>
    <ligand>
        <name>glycerol</name>
        <dbReference type="ChEBI" id="CHEBI:17754"/>
    </ligand>
</feature>
<dbReference type="PIRSF" id="PIRSF000112">
    <property type="entry name" value="Glycerol_dehydrogenase"/>
    <property type="match status" value="1"/>
</dbReference>
<keyword evidence="4" id="KW-0521">NADP</keyword>
<dbReference type="GO" id="GO:0046872">
    <property type="term" value="F:metal ion binding"/>
    <property type="evidence" value="ECO:0007669"/>
    <property type="project" value="UniProtKB-KW"/>
</dbReference>
<dbReference type="CDD" id="cd08174">
    <property type="entry name" value="G1PDH-like"/>
    <property type="match status" value="1"/>
</dbReference>
<evidence type="ECO:0000256" key="5">
    <source>
        <dbReference type="ARBA" id="ARBA00023002"/>
    </source>
</evidence>
<keyword evidence="10" id="KW-0862">Zinc</keyword>
<keyword evidence="5" id="KW-0560">Oxidoreductase</keyword>
<evidence type="ECO:0000256" key="6">
    <source>
        <dbReference type="ARBA" id="ARBA00023027"/>
    </source>
</evidence>
<dbReference type="Gene3D" id="3.40.50.1970">
    <property type="match status" value="1"/>
</dbReference>
<evidence type="ECO:0000256" key="3">
    <source>
        <dbReference type="ARBA" id="ARBA00022723"/>
    </source>
</evidence>
<dbReference type="Gene3D" id="1.20.1090.10">
    <property type="entry name" value="Dehydroquinate synthase-like - alpha domain"/>
    <property type="match status" value="1"/>
</dbReference>
<keyword evidence="14" id="KW-1185">Reference proteome</keyword>
<dbReference type="Proteomes" id="UP000199001">
    <property type="component" value="Unassembled WGS sequence"/>
</dbReference>
<keyword evidence="2" id="KW-0444">Lipid biosynthesis</keyword>
<evidence type="ECO:0000256" key="10">
    <source>
        <dbReference type="PIRSR" id="PIRSR000112-1"/>
    </source>
</evidence>
<evidence type="ECO:0000256" key="2">
    <source>
        <dbReference type="ARBA" id="ARBA00022516"/>
    </source>
</evidence>
<dbReference type="GO" id="GO:0016614">
    <property type="term" value="F:oxidoreductase activity, acting on CH-OH group of donors"/>
    <property type="evidence" value="ECO:0007669"/>
    <property type="project" value="InterPro"/>
</dbReference>
<dbReference type="PANTHER" id="PTHR43616">
    <property type="entry name" value="GLYCEROL DEHYDROGENASE"/>
    <property type="match status" value="1"/>
</dbReference>
<keyword evidence="8" id="KW-0594">Phospholipid biosynthesis</keyword>
<dbReference type="GO" id="GO:0008654">
    <property type="term" value="P:phospholipid biosynthetic process"/>
    <property type="evidence" value="ECO:0007669"/>
    <property type="project" value="UniProtKB-KW"/>
</dbReference>